<feature type="transmembrane region" description="Helical" evidence="1">
    <location>
        <begin position="12"/>
        <end position="30"/>
    </location>
</feature>
<dbReference type="AlphaFoldDB" id="A0A7R9MD79"/>
<feature type="transmembrane region" description="Helical" evidence="1">
    <location>
        <begin position="65"/>
        <end position="85"/>
    </location>
</feature>
<dbReference type="Proteomes" id="UP000728032">
    <property type="component" value="Unassembled WGS sequence"/>
</dbReference>
<sequence length="233" mass="26075">MFCCPMISCDTMLTLCPVIMALFWPFVASIYGSEAVLRQSLIICLYFVACDLFRQFTRRIFHNDFHVLESFANIVILIALFSQTYAKMPSIVIQCIGFMITNCEPLIVYIEMRQLVRLVMACGQWAADTILSTTGAGDDDRKAFVAKVCVLTATTVAYALAFFVVRSALINAQTLLFTYAAILLIAFQVIQIMATIHVEEGIISDPALVFLMSSLALYLSVFDDNNKDNFNTM</sequence>
<proteinExistence type="predicted"/>
<feature type="transmembrane region" description="Helical" evidence="1">
    <location>
        <begin position="36"/>
        <end position="53"/>
    </location>
</feature>
<dbReference type="EMBL" id="CAJPVJ010011786">
    <property type="protein sequence ID" value="CAG2173995.1"/>
    <property type="molecule type" value="Genomic_DNA"/>
</dbReference>
<evidence type="ECO:0000313" key="2">
    <source>
        <dbReference type="EMBL" id="CAD7656808.1"/>
    </source>
</evidence>
<accession>A0A7R9MD79</accession>
<gene>
    <name evidence="2" type="ORF">ONB1V03_LOCUS13444</name>
</gene>
<keyword evidence="3" id="KW-1185">Reference proteome</keyword>
<feature type="transmembrane region" description="Helical" evidence="1">
    <location>
        <begin position="144"/>
        <end position="164"/>
    </location>
</feature>
<feature type="transmembrane region" description="Helical" evidence="1">
    <location>
        <begin position="202"/>
        <end position="221"/>
    </location>
</feature>
<feature type="transmembrane region" description="Helical" evidence="1">
    <location>
        <begin position="170"/>
        <end position="190"/>
    </location>
</feature>
<reference evidence="2" key="1">
    <citation type="submission" date="2020-11" db="EMBL/GenBank/DDBJ databases">
        <authorList>
            <person name="Tran Van P."/>
        </authorList>
    </citation>
    <scope>NUCLEOTIDE SEQUENCE</scope>
</reference>
<keyword evidence="1" id="KW-1133">Transmembrane helix</keyword>
<keyword evidence="1" id="KW-0812">Transmembrane</keyword>
<keyword evidence="1" id="KW-0472">Membrane</keyword>
<evidence type="ECO:0000256" key="1">
    <source>
        <dbReference type="SAM" id="Phobius"/>
    </source>
</evidence>
<evidence type="ECO:0000313" key="3">
    <source>
        <dbReference type="Proteomes" id="UP000728032"/>
    </source>
</evidence>
<organism evidence="2">
    <name type="scientific">Oppiella nova</name>
    <dbReference type="NCBI Taxonomy" id="334625"/>
    <lineage>
        <taxon>Eukaryota</taxon>
        <taxon>Metazoa</taxon>
        <taxon>Ecdysozoa</taxon>
        <taxon>Arthropoda</taxon>
        <taxon>Chelicerata</taxon>
        <taxon>Arachnida</taxon>
        <taxon>Acari</taxon>
        <taxon>Acariformes</taxon>
        <taxon>Sarcoptiformes</taxon>
        <taxon>Oribatida</taxon>
        <taxon>Brachypylina</taxon>
        <taxon>Oppioidea</taxon>
        <taxon>Oppiidae</taxon>
        <taxon>Oppiella</taxon>
    </lineage>
</organism>
<name>A0A7R9MD79_9ACAR</name>
<protein>
    <submittedName>
        <fullName evidence="2">Uncharacterized protein</fullName>
    </submittedName>
</protein>
<dbReference type="EMBL" id="OC926611">
    <property type="protein sequence ID" value="CAD7656808.1"/>
    <property type="molecule type" value="Genomic_DNA"/>
</dbReference>
<dbReference type="OrthoDB" id="6510216at2759"/>